<dbReference type="InterPro" id="IPR016117">
    <property type="entry name" value="ArgJ-like_dom_sf"/>
</dbReference>
<dbReference type="EMBL" id="AP012029">
    <property type="protein sequence ID" value="BAJ63886.1"/>
    <property type="molecule type" value="Genomic_DNA"/>
</dbReference>
<dbReference type="OrthoDB" id="9808347at2"/>
<dbReference type="HOGENOM" id="CLU_044458_1_0_0"/>
<dbReference type="RefSeq" id="WP_013560263.1">
    <property type="nucleotide sequence ID" value="NC_014960.1"/>
</dbReference>
<dbReference type="PANTHER" id="PTHR36512:SF3">
    <property type="entry name" value="BLR5678 PROTEIN"/>
    <property type="match status" value="1"/>
</dbReference>
<dbReference type="InterPro" id="IPR005321">
    <property type="entry name" value="Peptidase_S58_DmpA"/>
</dbReference>
<accession>E8N622</accession>
<dbReference type="PANTHER" id="PTHR36512">
    <property type="entry name" value="D-AMINOPEPTIDASE"/>
    <property type="match status" value="1"/>
</dbReference>
<sequence>MDTYPGSITDVPGILVGHAQNAEALTGCSVVICEQGATGGVDQRGGAPGTRETDALRPMHLVEKIHAVVLSGGSAFGLSAASGAMRWLAEKGIGFPTGVVPVPIVASAILFDLGIGDPTIYPDEAMGYHACQQAVSAPPTQGNAGAGTGATAGKILGMSQAMKSGIGTASMYLSGGIVIGALVAVNPLGDVIDPESGKILCGARTLKKGPVQIGKSSVFADTLAVMNSLAGRSILHFAARQNTVIGVVATNAKLSKEQANYVAMMAQDGLAMSIRPAHTLLDGDTLFVMATGEKRADPNIIGAYSAQVVARAIVNAVLYAQPVGGIPCAGDYLSKS</sequence>
<evidence type="ECO:0000313" key="3">
    <source>
        <dbReference type="Proteomes" id="UP000008922"/>
    </source>
</evidence>
<evidence type="ECO:0000313" key="2">
    <source>
        <dbReference type="EMBL" id="BAJ63886.1"/>
    </source>
</evidence>
<comment type="similarity">
    <text evidence="1">Belongs to the peptidase S58 family.</text>
</comment>
<dbReference type="SUPFAM" id="SSF56266">
    <property type="entry name" value="DmpA/ArgJ-like"/>
    <property type="match status" value="1"/>
</dbReference>
<name>E8N622_ANATU</name>
<evidence type="ECO:0008006" key="4">
    <source>
        <dbReference type="Google" id="ProtNLM"/>
    </source>
</evidence>
<protein>
    <recommendedName>
        <fullName evidence="4">Peptidase S58 family protein</fullName>
    </recommendedName>
</protein>
<dbReference type="Gene3D" id="3.60.70.12">
    <property type="entry name" value="L-amino peptidase D-ALA esterase/amidase"/>
    <property type="match status" value="1"/>
</dbReference>
<dbReference type="STRING" id="926569.ANT_18600"/>
<dbReference type="AlphaFoldDB" id="E8N622"/>
<gene>
    <name evidence="2" type="ordered locus">ANT_18600</name>
</gene>
<proteinExistence type="inferred from homology"/>
<keyword evidence="3" id="KW-1185">Reference proteome</keyword>
<organism evidence="2 3">
    <name type="scientific">Anaerolinea thermophila (strain DSM 14523 / JCM 11388 / NBRC 100420 / UNI-1)</name>
    <dbReference type="NCBI Taxonomy" id="926569"/>
    <lineage>
        <taxon>Bacteria</taxon>
        <taxon>Bacillati</taxon>
        <taxon>Chloroflexota</taxon>
        <taxon>Anaerolineae</taxon>
        <taxon>Anaerolineales</taxon>
        <taxon>Anaerolineaceae</taxon>
        <taxon>Anaerolinea</taxon>
    </lineage>
</organism>
<dbReference type="InParanoid" id="E8N622"/>
<dbReference type="eggNOG" id="COG3191">
    <property type="taxonomic scope" value="Bacteria"/>
</dbReference>
<evidence type="ECO:0000256" key="1">
    <source>
        <dbReference type="ARBA" id="ARBA00007068"/>
    </source>
</evidence>
<reference evidence="2 3" key="1">
    <citation type="submission" date="2010-12" db="EMBL/GenBank/DDBJ databases">
        <title>Whole genome sequence of Anaerolinea thermophila UNI-1.</title>
        <authorList>
            <person name="Narita-Yamada S."/>
            <person name="Kishi E."/>
            <person name="Watanabe Y."/>
            <person name="Takasaki K."/>
            <person name="Ankai A."/>
            <person name="Oguchi A."/>
            <person name="Fukui S."/>
            <person name="Takahashi M."/>
            <person name="Yashiro I."/>
            <person name="Hosoyama A."/>
            <person name="Sekiguchi Y."/>
            <person name="Hanada S."/>
            <person name="Fujita N."/>
        </authorList>
    </citation>
    <scope>NUCLEOTIDE SEQUENCE [LARGE SCALE GENOMIC DNA]</scope>
    <source>
        <strain evidence="3">DSM 14523 / JCM 11388 / NBRC 100420 / UNI-1</strain>
    </source>
</reference>
<dbReference type="KEGG" id="atm:ANT_18600"/>
<dbReference type="GO" id="GO:0004177">
    <property type="term" value="F:aminopeptidase activity"/>
    <property type="evidence" value="ECO:0007669"/>
    <property type="project" value="TreeGrafter"/>
</dbReference>
<dbReference type="CDD" id="cd02252">
    <property type="entry name" value="nylC_like"/>
    <property type="match status" value="1"/>
</dbReference>
<dbReference type="Pfam" id="PF03576">
    <property type="entry name" value="Peptidase_S58"/>
    <property type="match status" value="1"/>
</dbReference>
<dbReference type="Proteomes" id="UP000008922">
    <property type="component" value="Chromosome"/>
</dbReference>